<evidence type="ECO:0000313" key="1">
    <source>
        <dbReference type="EMBL" id="KAK2023997.1"/>
    </source>
</evidence>
<gene>
    <name evidence="1" type="ORF">LX32DRAFT_644065</name>
</gene>
<sequence>MACTNIALFLLGILSPYKLTSAFIVWVCPSLPPSSLTSSMVVTCLDLLFLG</sequence>
<name>A0AAD9LX40_9PEZI</name>
<accession>A0AAD9LX40</accession>
<organism evidence="1 2">
    <name type="scientific">Colletotrichum zoysiae</name>
    <dbReference type="NCBI Taxonomy" id="1216348"/>
    <lineage>
        <taxon>Eukaryota</taxon>
        <taxon>Fungi</taxon>
        <taxon>Dikarya</taxon>
        <taxon>Ascomycota</taxon>
        <taxon>Pezizomycotina</taxon>
        <taxon>Sordariomycetes</taxon>
        <taxon>Hypocreomycetidae</taxon>
        <taxon>Glomerellales</taxon>
        <taxon>Glomerellaceae</taxon>
        <taxon>Colletotrichum</taxon>
        <taxon>Colletotrichum graminicola species complex</taxon>
    </lineage>
</organism>
<keyword evidence="2" id="KW-1185">Reference proteome</keyword>
<dbReference type="Proteomes" id="UP001232148">
    <property type="component" value="Unassembled WGS sequence"/>
</dbReference>
<proteinExistence type="predicted"/>
<dbReference type="EMBL" id="MU842979">
    <property type="protein sequence ID" value="KAK2023997.1"/>
    <property type="molecule type" value="Genomic_DNA"/>
</dbReference>
<comment type="caution">
    <text evidence="1">The sequence shown here is derived from an EMBL/GenBank/DDBJ whole genome shotgun (WGS) entry which is preliminary data.</text>
</comment>
<evidence type="ECO:0000313" key="2">
    <source>
        <dbReference type="Proteomes" id="UP001232148"/>
    </source>
</evidence>
<dbReference type="AlphaFoldDB" id="A0AAD9LX40"/>
<protein>
    <submittedName>
        <fullName evidence="1">Uncharacterized protein</fullName>
    </submittedName>
</protein>
<reference evidence="1" key="1">
    <citation type="submission" date="2021-06" db="EMBL/GenBank/DDBJ databases">
        <title>Comparative genomics, transcriptomics and evolutionary studies reveal genomic signatures of adaptation to plant cell wall in hemibiotrophic fungi.</title>
        <authorList>
            <consortium name="DOE Joint Genome Institute"/>
            <person name="Baroncelli R."/>
            <person name="Diaz J.F."/>
            <person name="Benocci T."/>
            <person name="Peng M."/>
            <person name="Battaglia E."/>
            <person name="Haridas S."/>
            <person name="Andreopoulos W."/>
            <person name="Labutti K."/>
            <person name="Pangilinan J."/>
            <person name="Floch G.L."/>
            <person name="Makela M.R."/>
            <person name="Henrissat B."/>
            <person name="Grigoriev I.V."/>
            <person name="Crouch J.A."/>
            <person name="De Vries R.P."/>
            <person name="Sukno S.A."/>
            <person name="Thon M.R."/>
        </authorList>
    </citation>
    <scope>NUCLEOTIDE SEQUENCE</scope>
    <source>
        <strain evidence="1">MAFF235873</strain>
    </source>
</reference>